<dbReference type="PANTHER" id="PTHR11003">
    <property type="entry name" value="POTASSIUM CHANNEL, SUBFAMILY K"/>
    <property type="match status" value="1"/>
</dbReference>
<evidence type="ECO:0000256" key="6">
    <source>
        <dbReference type="ARBA" id="ARBA00023136"/>
    </source>
</evidence>
<accession>A0A0N4UTS2</accession>
<keyword evidence="5" id="KW-0406">Ion transport</keyword>
<evidence type="ECO:0000259" key="9">
    <source>
        <dbReference type="Pfam" id="PF07885"/>
    </source>
</evidence>
<dbReference type="InterPro" id="IPR003280">
    <property type="entry name" value="2pore_dom_K_chnl"/>
</dbReference>
<feature type="transmembrane region" description="Helical" evidence="8">
    <location>
        <begin position="110"/>
        <end position="131"/>
    </location>
</feature>
<dbReference type="InterPro" id="IPR013099">
    <property type="entry name" value="K_chnl_dom"/>
</dbReference>
<evidence type="ECO:0000256" key="4">
    <source>
        <dbReference type="ARBA" id="ARBA00022989"/>
    </source>
</evidence>
<keyword evidence="3 8" id="KW-0812">Transmembrane</keyword>
<dbReference type="WBParaSite" id="EVEC_0000073501-mRNA-1">
    <property type="protein sequence ID" value="EVEC_0000073501-mRNA-1"/>
    <property type="gene ID" value="EVEC_0000073501"/>
</dbReference>
<feature type="transmembrane region" description="Helical" evidence="8">
    <location>
        <begin position="168"/>
        <end position="189"/>
    </location>
</feature>
<evidence type="ECO:0000256" key="8">
    <source>
        <dbReference type="SAM" id="Phobius"/>
    </source>
</evidence>
<keyword evidence="4 8" id="KW-1133">Transmembrane helix</keyword>
<reference evidence="12" key="1">
    <citation type="submission" date="2017-02" db="UniProtKB">
        <authorList>
            <consortium name="WormBaseParasite"/>
        </authorList>
    </citation>
    <scope>IDENTIFICATION</scope>
</reference>
<evidence type="ECO:0000256" key="1">
    <source>
        <dbReference type="ARBA" id="ARBA00004141"/>
    </source>
</evidence>
<evidence type="ECO:0000256" key="2">
    <source>
        <dbReference type="ARBA" id="ARBA00022448"/>
    </source>
</evidence>
<keyword evidence="11" id="KW-1185">Reference proteome</keyword>
<evidence type="ECO:0000313" key="10">
    <source>
        <dbReference type="EMBL" id="VDD85344.1"/>
    </source>
</evidence>
<name>A0A0N4UTS2_ENTVE</name>
<dbReference type="Pfam" id="PF07885">
    <property type="entry name" value="Ion_trans_2"/>
    <property type="match status" value="1"/>
</dbReference>
<gene>
    <name evidence="10" type="ORF">EVEC_LOCUS487</name>
</gene>
<dbReference type="GO" id="GO:0022841">
    <property type="term" value="F:potassium ion leak channel activity"/>
    <property type="evidence" value="ECO:0007669"/>
    <property type="project" value="TreeGrafter"/>
</dbReference>
<dbReference type="AlphaFoldDB" id="A0A0N4UTS2"/>
<feature type="domain" description="Potassium channel" evidence="9">
    <location>
        <begin position="113"/>
        <end position="192"/>
    </location>
</feature>
<dbReference type="GO" id="GO:0005886">
    <property type="term" value="C:plasma membrane"/>
    <property type="evidence" value="ECO:0007669"/>
    <property type="project" value="TreeGrafter"/>
</dbReference>
<evidence type="ECO:0000313" key="12">
    <source>
        <dbReference type="WBParaSite" id="EVEC_0000073501-mRNA-1"/>
    </source>
</evidence>
<proteinExistence type="predicted"/>
<sequence length="217" mass="24797">MLLFLTNIGDVMAKIFRFLYAKSIQFKYRLILWHKRRKAARIRRANSLVARLARNVKGDNSLESFGIIPDVQDLLTARAALDQMEQDIQFQVKETIEAELQHVSVPLSSVFLTMLAYLITGSVLFCLWEGWTFLDSFYFCYISLTTIGFGDKFPGASVGSDEDAQEKLVITSVYLLFGMALLAMCFNLAQEEVVNKVSWLANKFRSRDEDEFMIEGT</sequence>
<keyword evidence="7" id="KW-0407">Ion channel</keyword>
<dbReference type="SUPFAM" id="SSF81324">
    <property type="entry name" value="Voltage-gated potassium channels"/>
    <property type="match status" value="1"/>
</dbReference>
<dbReference type="GO" id="GO:0030322">
    <property type="term" value="P:stabilization of membrane potential"/>
    <property type="evidence" value="ECO:0007669"/>
    <property type="project" value="TreeGrafter"/>
</dbReference>
<evidence type="ECO:0000313" key="11">
    <source>
        <dbReference type="Proteomes" id="UP000274131"/>
    </source>
</evidence>
<dbReference type="GO" id="GO:0015271">
    <property type="term" value="F:outward rectifier potassium channel activity"/>
    <property type="evidence" value="ECO:0007669"/>
    <property type="project" value="TreeGrafter"/>
</dbReference>
<organism evidence="12">
    <name type="scientific">Enterobius vermicularis</name>
    <name type="common">Human pinworm</name>
    <dbReference type="NCBI Taxonomy" id="51028"/>
    <lineage>
        <taxon>Eukaryota</taxon>
        <taxon>Metazoa</taxon>
        <taxon>Ecdysozoa</taxon>
        <taxon>Nematoda</taxon>
        <taxon>Chromadorea</taxon>
        <taxon>Rhabditida</taxon>
        <taxon>Spirurina</taxon>
        <taxon>Oxyuridomorpha</taxon>
        <taxon>Oxyuroidea</taxon>
        <taxon>Oxyuridae</taxon>
        <taxon>Enterobius</taxon>
    </lineage>
</organism>
<dbReference type="Proteomes" id="UP000274131">
    <property type="component" value="Unassembled WGS sequence"/>
</dbReference>
<dbReference type="Gene3D" id="1.10.287.70">
    <property type="match status" value="1"/>
</dbReference>
<reference evidence="10 11" key="2">
    <citation type="submission" date="2018-10" db="EMBL/GenBank/DDBJ databases">
        <authorList>
            <consortium name="Pathogen Informatics"/>
        </authorList>
    </citation>
    <scope>NUCLEOTIDE SEQUENCE [LARGE SCALE GENOMIC DNA]</scope>
</reference>
<dbReference type="EMBL" id="UXUI01000871">
    <property type="protein sequence ID" value="VDD85344.1"/>
    <property type="molecule type" value="Genomic_DNA"/>
</dbReference>
<dbReference type="PANTHER" id="PTHR11003:SF334">
    <property type="entry name" value="FI03418P"/>
    <property type="match status" value="1"/>
</dbReference>
<dbReference type="STRING" id="51028.A0A0N4UTS2"/>
<evidence type="ECO:0000256" key="7">
    <source>
        <dbReference type="ARBA" id="ARBA00023303"/>
    </source>
</evidence>
<evidence type="ECO:0000256" key="5">
    <source>
        <dbReference type="ARBA" id="ARBA00023065"/>
    </source>
</evidence>
<keyword evidence="6 8" id="KW-0472">Membrane</keyword>
<dbReference type="OrthoDB" id="297496at2759"/>
<protein>
    <submittedName>
        <fullName evidence="12">Ion_trans_2 domain-containing protein</fullName>
    </submittedName>
</protein>
<evidence type="ECO:0000256" key="3">
    <source>
        <dbReference type="ARBA" id="ARBA00022692"/>
    </source>
</evidence>
<keyword evidence="2" id="KW-0813">Transport</keyword>
<comment type="subcellular location">
    <subcellularLocation>
        <location evidence="1">Membrane</location>
        <topology evidence="1">Multi-pass membrane protein</topology>
    </subcellularLocation>
</comment>